<gene>
    <name evidence="1" type="ORF">TTHERM_00041550</name>
</gene>
<dbReference type="GeneID" id="7841464"/>
<dbReference type="AlphaFoldDB" id="Q22LW2"/>
<protein>
    <recommendedName>
        <fullName evidence="3">Kinase domain protein</fullName>
    </recommendedName>
</protein>
<evidence type="ECO:0008006" key="3">
    <source>
        <dbReference type="Google" id="ProtNLM"/>
    </source>
</evidence>
<dbReference type="InterPro" id="IPR032675">
    <property type="entry name" value="LRR_dom_sf"/>
</dbReference>
<accession>Q22LW2</accession>
<dbReference type="RefSeq" id="XP_977258.2">
    <property type="nucleotide sequence ID" value="XM_972165.2"/>
</dbReference>
<dbReference type="SUPFAM" id="SSF52047">
    <property type="entry name" value="RNI-like"/>
    <property type="match status" value="1"/>
</dbReference>
<evidence type="ECO:0000313" key="2">
    <source>
        <dbReference type="Proteomes" id="UP000009168"/>
    </source>
</evidence>
<dbReference type="InParanoid" id="Q22LW2"/>
<dbReference type="EMBL" id="GG662720">
    <property type="protein sequence ID" value="EAR86591.2"/>
    <property type="molecule type" value="Genomic_DNA"/>
</dbReference>
<dbReference type="KEGG" id="tet:TTHERM_00041550"/>
<evidence type="ECO:0000313" key="1">
    <source>
        <dbReference type="EMBL" id="EAR86591.2"/>
    </source>
</evidence>
<dbReference type="Gene3D" id="3.80.10.10">
    <property type="entry name" value="Ribonuclease Inhibitor"/>
    <property type="match status" value="1"/>
</dbReference>
<dbReference type="HOGENOM" id="CLU_361914_0_0_1"/>
<sequence>MHQIQKIENQSDIIDENYALTELYVSVDKQNIQAEGILSLTQALQRLCFLQRLYIEILPNAVHAEGARNLAFSFKYLQNLQKLHLKISQSNNISEMGAKYIEQNLKYLNNLVSFSFSLGKSNFIGKKGFKFLVQGIKNIPNIKIIKFSINPINNISREDFHILIEESCNWRYLIQLSLKIKFADQYSQQLFANNLQIELSKLKYLIKLKCKFPYSNRKHHKYIFMRRVHRLVFAQ</sequence>
<proteinExistence type="predicted"/>
<dbReference type="Proteomes" id="UP000009168">
    <property type="component" value="Unassembled WGS sequence"/>
</dbReference>
<organism evidence="1 2">
    <name type="scientific">Tetrahymena thermophila (strain SB210)</name>
    <dbReference type="NCBI Taxonomy" id="312017"/>
    <lineage>
        <taxon>Eukaryota</taxon>
        <taxon>Sar</taxon>
        <taxon>Alveolata</taxon>
        <taxon>Ciliophora</taxon>
        <taxon>Intramacronucleata</taxon>
        <taxon>Oligohymenophorea</taxon>
        <taxon>Hymenostomatida</taxon>
        <taxon>Tetrahymenina</taxon>
        <taxon>Tetrahymenidae</taxon>
        <taxon>Tetrahymena</taxon>
    </lineage>
</organism>
<reference evidence="2" key="1">
    <citation type="journal article" date="2006" name="PLoS Biol.">
        <title>Macronuclear genome sequence of the ciliate Tetrahymena thermophila, a model eukaryote.</title>
        <authorList>
            <person name="Eisen J.A."/>
            <person name="Coyne R.S."/>
            <person name="Wu M."/>
            <person name="Wu D."/>
            <person name="Thiagarajan M."/>
            <person name="Wortman J.R."/>
            <person name="Badger J.H."/>
            <person name="Ren Q."/>
            <person name="Amedeo P."/>
            <person name="Jones K.M."/>
            <person name="Tallon L.J."/>
            <person name="Delcher A.L."/>
            <person name="Salzberg S.L."/>
            <person name="Silva J.C."/>
            <person name="Haas B.J."/>
            <person name="Majoros W.H."/>
            <person name="Farzad M."/>
            <person name="Carlton J.M."/>
            <person name="Smith R.K. Jr."/>
            <person name="Garg J."/>
            <person name="Pearlman R.E."/>
            <person name="Karrer K.M."/>
            <person name="Sun L."/>
            <person name="Manning G."/>
            <person name="Elde N.C."/>
            <person name="Turkewitz A.P."/>
            <person name="Asai D.J."/>
            <person name="Wilkes D.E."/>
            <person name="Wang Y."/>
            <person name="Cai H."/>
            <person name="Collins K."/>
            <person name="Stewart B.A."/>
            <person name="Lee S.R."/>
            <person name="Wilamowska K."/>
            <person name="Weinberg Z."/>
            <person name="Ruzzo W.L."/>
            <person name="Wloga D."/>
            <person name="Gaertig J."/>
            <person name="Frankel J."/>
            <person name="Tsao C.-C."/>
            <person name="Gorovsky M.A."/>
            <person name="Keeling P.J."/>
            <person name="Waller R.F."/>
            <person name="Patron N.J."/>
            <person name="Cherry J.M."/>
            <person name="Stover N.A."/>
            <person name="Krieger C.J."/>
            <person name="del Toro C."/>
            <person name="Ryder H.F."/>
            <person name="Williamson S.C."/>
            <person name="Barbeau R.A."/>
            <person name="Hamilton E.P."/>
            <person name="Orias E."/>
        </authorList>
    </citation>
    <scope>NUCLEOTIDE SEQUENCE [LARGE SCALE GENOMIC DNA]</scope>
    <source>
        <strain evidence="2">SB210</strain>
    </source>
</reference>
<name>Q22LW2_TETTS</name>
<keyword evidence="2" id="KW-1185">Reference proteome</keyword>